<dbReference type="RefSeq" id="WP_139176956.1">
    <property type="nucleotide sequence ID" value="NZ_FOCT01000019.1"/>
</dbReference>
<organism evidence="1 2">
    <name type="scientific">Nitrosospira multiformis</name>
    <dbReference type="NCBI Taxonomy" id="1231"/>
    <lineage>
        <taxon>Bacteria</taxon>
        <taxon>Pseudomonadati</taxon>
        <taxon>Pseudomonadota</taxon>
        <taxon>Betaproteobacteria</taxon>
        <taxon>Nitrosomonadales</taxon>
        <taxon>Nitrosomonadaceae</taxon>
        <taxon>Nitrosospira</taxon>
    </lineage>
</organism>
<evidence type="ECO:0000313" key="2">
    <source>
        <dbReference type="Proteomes" id="UP000183898"/>
    </source>
</evidence>
<reference evidence="1 2" key="1">
    <citation type="submission" date="2016-10" db="EMBL/GenBank/DDBJ databases">
        <authorList>
            <person name="de Groot N.N."/>
        </authorList>
    </citation>
    <scope>NUCLEOTIDE SEQUENCE [LARGE SCALE GENOMIC DNA]</scope>
    <source>
        <strain evidence="1 2">Nl18</strain>
    </source>
</reference>
<dbReference type="EMBL" id="FOCT01000019">
    <property type="protein sequence ID" value="SEO37489.1"/>
    <property type="molecule type" value="Genomic_DNA"/>
</dbReference>
<proteinExistence type="predicted"/>
<gene>
    <name evidence="1" type="ORF">SAMN05216404_11931</name>
</gene>
<dbReference type="AlphaFoldDB" id="A0A1H8P6B9"/>
<accession>A0A1H8P6B9</accession>
<protein>
    <submittedName>
        <fullName evidence="1">Uncharacterized protein</fullName>
    </submittedName>
</protein>
<dbReference type="Proteomes" id="UP000183898">
    <property type="component" value="Unassembled WGS sequence"/>
</dbReference>
<name>A0A1H8P6B9_9PROT</name>
<sequence>MKTNMVHSDTQLHASCSSCGALFRSKRVRIAGNTKGIAFLNNKETCLFCGALADIQEGTFDMVNGVLRMVRDATLTRQMCSRLESLAIKAYTEKIPTENLLREIKEISPSLGQQFPKMPIYTFLLVLVAASRSCTFSFENKLEIKLDANQLVSQIQDRDPASIIYSKIK</sequence>
<evidence type="ECO:0000313" key="1">
    <source>
        <dbReference type="EMBL" id="SEO37489.1"/>
    </source>
</evidence>